<dbReference type="GO" id="GO:0005886">
    <property type="term" value="C:plasma membrane"/>
    <property type="evidence" value="ECO:0007669"/>
    <property type="project" value="UniProtKB-SubCell"/>
</dbReference>
<feature type="binding site" description="covalent" evidence="13 14">
    <location>
        <position position="122"/>
    </location>
    <ligand>
        <name>heme</name>
        <dbReference type="ChEBI" id="CHEBI:30413"/>
    </ligand>
</feature>
<dbReference type="GO" id="GO:0017004">
    <property type="term" value="P:cytochrome complex assembly"/>
    <property type="evidence" value="ECO:0007669"/>
    <property type="project" value="UniProtKB-KW"/>
</dbReference>
<evidence type="ECO:0000256" key="8">
    <source>
        <dbReference type="ARBA" id="ARBA00022968"/>
    </source>
</evidence>
<evidence type="ECO:0000256" key="2">
    <source>
        <dbReference type="ARBA" id="ARBA00022475"/>
    </source>
</evidence>
<comment type="similarity">
    <text evidence="13">Belongs to the CcmE/CycJ family.</text>
</comment>
<dbReference type="RefSeq" id="WP_041065174.1">
    <property type="nucleotide sequence ID" value="NZ_AP012273.1"/>
</dbReference>
<keyword evidence="4 13" id="KW-0349">Heme</keyword>
<dbReference type="NCBIfam" id="NF009729">
    <property type="entry name" value="PRK13254.1-3"/>
    <property type="match status" value="1"/>
</dbReference>
<dbReference type="HAMAP" id="MF_01959">
    <property type="entry name" value="CcmE"/>
    <property type="match status" value="1"/>
</dbReference>
<keyword evidence="2 13" id="KW-1003">Cell membrane</keyword>
<evidence type="ECO:0000256" key="13">
    <source>
        <dbReference type="HAMAP-Rule" id="MF_01959"/>
    </source>
</evidence>
<dbReference type="Proteomes" id="UP000031631">
    <property type="component" value="Chromosome"/>
</dbReference>
<dbReference type="AlphaFoldDB" id="A0A7U6GH34"/>
<dbReference type="PANTHER" id="PTHR34128:SF2">
    <property type="entry name" value="CYTOCHROME C-TYPE BIOGENESIS PROTEIN CCME HOMOLOG, MITOCHONDRIAL"/>
    <property type="match status" value="1"/>
</dbReference>
<evidence type="ECO:0000256" key="10">
    <source>
        <dbReference type="ARBA" id="ARBA00023004"/>
    </source>
</evidence>
<evidence type="ECO:0000256" key="9">
    <source>
        <dbReference type="ARBA" id="ARBA00022989"/>
    </source>
</evidence>
<reference evidence="15 16" key="1">
    <citation type="journal article" date="2014" name="PLoS ONE">
        <title>Physiological and genomic features of a novel sulfur-oxidizing gammaproteobacterium belonging to a previously uncultivated symbiotic lineage isolated from a hydrothermal vent.</title>
        <authorList>
            <person name="Nunoura T."/>
            <person name="Takaki Y."/>
            <person name="Kazama H."/>
            <person name="Kakuta J."/>
            <person name="Shimamura S."/>
            <person name="Makita H."/>
            <person name="Hirai M."/>
            <person name="Miyazaki M."/>
            <person name="Takai K."/>
        </authorList>
    </citation>
    <scope>NUCLEOTIDE SEQUENCE [LARGE SCALE GENOMIC DNA]</scope>
    <source>
        <strain evidence="15 16">Hiromi1</strain>
    </source>
</reference>
<organism evidence="15 16">
    <name type="scientific">Thiolapillus brandeum</name>
    <dbReference type="NCBI Taxonomy" id="1076588"/>
    <lineage>
        <taxon>Bacteria</taxon>
        <taxon>Pseudomonadati</taxon>
        <taxon>Pseudomonadota</taxon>
        <taxon>Gammaproteobacteria</taxon>
        <taxon>Chromatiales</taxon>
        <taxon>Sedimenticolaceae</taxon>
        <taxon>Thiolapillus</taxon>
    </lineage>
</organism>
<keyword evidence="9 13" id="KW-1133">Transmembrane helix</keyword>
<gene>
    <name evidence="13" type="primary">ccmE</name>
    <name evidence="13" type="synonym">cycJ</name>
    <name evidence="15" type="ORF">TBH_C0523</name>
</gene>
<dbReference type="InterPro" id="IPR036127">
    <property type="entry name" value="CcmE-like_sf"/>
</dbReference>
<evidence type="ECO:0000313" key="15">
    <source>
        <dbReference type="EMBL" id="BAO43468.1"/>
    </source>
</evidence>
<proteinExistence type="inferred from homology"/>
<dbReference type="FunFam" id="2.40.50.140:FF:000104">
    <property type="entry name" value="Cytochrome c-type biogenesis protein CcmE"/>
    <property type="match status" value="1"/>
</dbReference>
<dbReference type="GO" id="GO:0017003">
    <property type="term" value="P:protein-heme linkage"/>
    <property type="evidence" value="ECO:0007669"/>
    <property type="project" value="UniProtKB-UniRule"/>
</dbReference>
<name>A0A7U6GH34_9GAMM</name>
<feature type="binding site" description="axial binding residue" evidence="13 14">
    <location>
        <position position="126"/>
    </location>
    <ligand>
        <name>heme</name>
        <dbReference type="ChEBI" id="CHEBI:30413"/>
    </ligand>
    <ligandPart>
        <name>Fe</name>
        <dbReference type="ChEBI" id="CHEBI:18248"/>
    </ligandPart>
</feature>
<dbReference type="GO" id="GO:0020037">
    <property type="term" value="F:heme binding"/>
    <property type="evidence" value="ECO:0007669"/>
    <property type="project" value="InterPro"/>
</dbReference>
<sequence>MKARHKRFGFLIVGLVVLAAAAYLVFNALGNNLSYFFSPTEVAENKAPANHLFRLGGLVQPGSLERGEKLTVHFDITDNHHTVKVAYTGILPDLFKEGQGVIAQGRMGPDGVFVAEEVLAKHDENYMPPEVADALEKGHQKGLEAMAKENKPL</sequence>
<evidence type="ECO:0000256" key="14">
    <source>
        <dbReference type="PIRSR" id="PIRSR604329-50"/>
    </source>
</evidence>
<comment type="function">
    <text evidence="12 13">Heme chaperone required for the biogenesis of c-type cytochromes. Transiently binds heme delivered by CcmC and transfers the heme to apo-cytochromes in a process facilitated by CcmF and CcmH.</text>
</comment>
<feature type="topological domain" description="Extracellular" evidence="13">
    <location>
        <begin position="29"/>
        <end position="153"/>
    </location>
</feature>
<dbReference type="OrthoDB" id="9793584at2"/>
<accession>A0A7U6GH34</accession>
<dbReference type="EMBL" id="AP012273">
    <property type="protein sequence ID" value="BAO43468.1"/>
    <property type="molecule type" value="Genomic_DNA"/>
</dbReference>
<dbReference type="Gene3D" id="2.40.50.140">
    <property type="entry name" value="Nucleic acid-binding proteins"/>
    <property type="match status" value="1"/>
</dbReference>
<dbReference type="InterPro" id="IPR004329">
    <property type="entry name" value="CcmE"/>
</dbReference>
<feature type="topological domain" description="Cytoplasmic" evidence="13">
    <location>
        <begin position="1"/>
        <end position="7"/>
    </location>
</feature>
<keyword evidence="10 13" id="KW-0408">Iron</keyword>
<keyword evidence="7 13" id="KW-0201">Cytochrome c-type biogenesis</keyword>
<keyword evidence="8 13" id="KW-0735">Signal-anchor</keyword>
<keyword evidence="3" id="KW-0997">Cell inner membrane</keyword>
<evidence type="ECO:0000256" key="1">
    <source>
        <dbReference type="ARBA" id="ARBA00004533"/>
    </source>
</evidence>
<keyword evidence="16" id="KW-1185">Reference proteome</keyword>
<dbReference type="NCBIfam" id="NF009731">
    <property type="entry name" value="PRK13254.1-5"/>
    <property type="match status" value="1"/>
</dbReference>
<dbReference type="SUPFAM" id="SSF82093">
    <property type="entry name" value="Heme chaperone CcmE"/>
    <property type="match status" value="1"/>
</dbReference>
<evidence type="ECO:0000256" key="6">
    <source>
        <dbReference type="ARBA" id="ARBA00022723"/>
    </source>
</evidence>
<dbReference type="KEGG" id="tbn:TBH_C0523"/>
<dbReference type="PANTHER" id="PTHR34128">
    <property type="entry name" value="CYTOCHROME C-TYPE BIOGENESIS PROTEIN CCME HOMOLOG, MITOCHONDRIAL"/>
    <property type="match status" value="1"/>
</dbReference>
<dbReference type="InterPro" id="IPR012340">
    <property type="entry name" value="NA-bd_OB-fold"/>
</dbReference>
<evidence type="ECO:0000256" key="5">
    <source>
        <dbReference type="ARBA" id="ARBA00022692"/>
    </source>
</evidence>
<dbReference type="Pfam" id="PF03100">
    <property type="entry name" value="CcmE"/>
    <property type="match status" value="1"/>
</dbReference>
<dbReference type="NCBIfam" id="NF009727">
    <property type="entry name" value="PRK13254.1-1"/>
    <property type="match status" value="1"/>
</dbReference>
<keyword evidence="5 13" id="KW-0812">Transmembrane</keyword>
<keyword evidence="11 13" id="KW-0472">Membrane</keyword>
<evidence type="ECO:0000256" key="3">
    <source>
        <dbReference type="ARBA" id="ARBA00022519"/>
    </source>
</evidence>
<keyword evidence="6 13" id="KW-0479">Metal-binding</keyword>
<evidence type="ECO:0000313" key="16">
    <source>
        <dbReference type="Proteomes" id="UP000031631"/>
    </source>
</evidence>
<dbReference type="GO" id="GO:0046872">
    <property type="term" value="F:metal ion binding"/>
    <property type="evidence" value="ECO:0007669"/>
    <property type="project" value="UniProtKB-KW"/>
</dbReference>
<comment type="subcellular location">
    <subcellularLocation>
        <location evidence="1">Cell inner membrane</location>
    </subcellularLocation>
    <subcellularLocation>
        <location evidence="13">Cell membrane</location>
        <topology evidence="13">Single-pass type II membrane protein</topology>
    </subcellularLocation>
</comment>
<evidence type="ECO:0000256" key="4">
    <source>
        <dbReference type="ARBA" id="ARBA00022617"/>
    </source>
</evidence>
<evidence type="ECO:0000256" key="11">
    <source>
        <dbReference type="ARBA" id="ARBA00023136"/>
    </source>
</evidence>
<evidence type="ECO:0000256" key="7">
    <source>
        <dbReference type="ARBA" id="ARBA00022748"/>
    </source>
</evidence>
<evidence type="ECO:0000256" key="12">
    <source>
        <dbReference type="ARBA" id="ARBA00056663"/>
    </source>
</evidence>
<protein>
    <recommendedName>
        <fullName evidence="13">Cytochrome c-type biogenesis protein CcmE</fullName>
    </recommendedName>
    <alternativeName>
        <fullName evidence="13">Cytochrome c maturation protein E</fullName>
    </alternativeName>
    <alternativeName>
        <fullName evidence="13">Heme chaperone CcmE</fullName>
    </alternativeName>
</protein>